<dbReference type="Proteomes" id="UP001287356">
    <property type="component" value="Unassembled WGS sequence"/>
</dbReference>
<organism evidence="2 3">
    <name type="scientific">Lasiosphaeria ovina</name>
    <dbReference type="NCBI Taxonomy" id="92902"/>
    <lineage>
        <taxon>Eukaryota</taxon>
        <taxon>Fungi</taxon>
        <taxon>Dikarya</taxon>
        <taxon>Ascomycota</taxon>
        <taxon>Pezizomycotina</taxon>
        <taxon>Sordariomycetes</taxon>
        <taxon>Sordariomycetidae</taxon>
        <taxon>Sordariales</taxon>
        <taxon>Lasiosphaeriaceae</taxon>
        <taxon>Lasiosphaeria</taxon>
    </lineage>
</organism>
<gene>
    <name evidence="2" type="ORF">B0T24DRAFT_671423</name>
</gene>
<sequence length="457" mass="50358">MAEIYSKASRVIVWLGEAGHDRGDRALDKIRRIAASVADDTPDYEGLLVKRMVALLRRPWFERIWVLQEAAAARDIVIRCGSAEIDGYAFSVALISMSFNYVYKASPDLRSLLGSVTFLIRGAAFRSRGVATPGRSGQVSLGIRPLGELIDMYHSRKATVCHDKVFALLDMSSDHPDLLADVSPNYDVAWEPLLKRLVGLLLGKQVSVQTWPDTEMAVIRGKGTVLGFVSEVSSHHDMDDRMRTNIDIKRSMTSDQHLGDNRGWNLQPPAKSVQEGDLVCLLRGATKPRLEDGQITEDVALAAAANSWLGDQVMEVLLAQRGDEIKITRAVVVAAAGNLGEERMIRHVLEHKGCDIEITEDVLVAAAGNDYQGKEVMTYLFEEGDEIKITENVLVAAAGNERDGVMQLLLRWRGNELRSQRVFSKRLHETNGEATRVELAEGVTAAAAENLGILMSK</sequence>
<name>A0AAE0MYM4_9PEZI</name>
<feature type="domain" description="Heterokaryon incompatibility" evidence="1">
    <location>
        <begin position="1"/>
        <end position="69"/>
    </location>
</feature>
<accession>A0AAE0MYM4</accession>
<evidence type="ECO:0000313" key="2">
    <source>
        <dbReference type="EMBL" id="KAK3361148.1"/>
    </source>
</evidence>
<dbReference type="PANTHER" id="PTHR24148:SF78">
    <property type="entry name" value="HETEROKARYON INCOMPATIBILITY DOMAIN-CONTAINING PROTEIN"/>
    <property type="match status" value="1"/>
</dbReference>
<reference evidence="2" key="1">
    <citation type="journal article" date="2023" name="Mol. Phylogenet. Evol.">
        <title>Genome-scale phylogeny and comparative genomics of the fungal order Sordariales.</title>
        <authorList>
            <person name="Hensen N."/>
            <person name="Bonometti L."/>
            <person name="Westerberg I."/>
            <person name="Brannstrom I.O."/>
            <person name="Guillou S."/>
            <person name="Cros-Aarteil S."/>
            <person name="Calhoun S."/>
            <person name="Haridas S."/>
            <person name="Kuo A."/>
            <person name="Mondo S."/>
            <person name="Pangilinan J."/>
            <person name="Riley R."/>
            <person name="LaButti K."/>
            <person name="Andreopoulos B."/>
            <person name="Lipzen A."/>
            <person name="Chen C."/>
            <person name="Yan M."/>
            <person name="Daum C."/>
            <person name="Ng V."/>
            <person name="Clum A."/>
            <person name="Steindorff A."/>
            <person name="Ohm R.A."/>
            <person name="Martin F."/>
            <person name="Silar P."/>
            <person name="Natvig D.O."/>
            <person name="Lalanne C."/>
            <person name="Gautier V."/>
            <person name="Ament-Velasquez S.L."/>
            <person name="Kruys A."/>
            <person name="Hutchinson M.I."/>
            <person name="Powell A.J."/>
            <person name="Barry K."/>
            <person name="Miller A.N."/>
            <person name="Grigoriev I.V."/>
            <person name="Debuchy R."/>
            <person name="Gladieux P."/>
            <person name="Hiltunen Thoren M."/>
            <person name="Johannesson H."/>
        </authorList>
    </citation>
    <scope>NUCLEOTIDE SEQUENCE</scope>
    <source>
        <strain evidence="2">CBS 958.72</strain>
    </source>
</reference>
<keyword evidence="3" id="KW-1185">Reference proteome</keyword>
<dbReference type="InterPro" id="IPR055530">
    <property type="entry name" value="DUF7104"/>
</dbReference>
<dbReference type="InterPro" id="IPR052895">
    <property type="entry name" value="HetReg/Transcr_Mod"/>
</dbReference>
<dbReference type="InterPro" id="IPR010730">
    <property type="entry name" value="HET"/>
</dbReference>
<evidence type="ECO:0000313" key="3">
    <source>
        <dbReference type="Proteomes" id="UP001287356"/>
    </source>
</evidence>
<dbReference type="Pfam" id="PF06985">
    <property type="entry name" value="HET"/>
    <property type="match status" value="1"/>
</dbReference>
<protein>
    <recommendedName>
        <fullName evidence="1">Heterokaryon incompatibility domain-containing protein</fullName>
    </recommendedName>
</protein>
<comment type="caution">
    <text evidence="2">The sequence shown here is derived from an EMBL/GenBank/DDBJ whole genome shotgun (WGS) entry which is preliminary data.</text>
</comment>
<proteinExistence type="predicted"/>
<reference evidence="2" key="2">
    <citation type="submission" date="2023-06" db="EMBL/GenBank/DDBJ databases">
        <authorList>
            <consortium name="Lawrence Berkeley National Laboratory"/>
            <person name="Haridas S."/>
            <person name="Hensen N."/>
            <person name="Bonometti L."/>
            <person name="Westerberg I."/>
            <person name="Brannstrom I.O."/>
            <person name="Guillou S."/>
            <person name="Cros-Aarteil S."/>
            <person name="Calhoun S."/>
            <person name="Kuo A."/>
            <person name="Mondo S."/>
            <person name="Pangilinan J."/>
            <person name="Riley R."/>
            <person name="Labutti K."/>
            <person name="Andreopoulos B."/>
            <person name="Lipzen A."/>
            <person name="Chen C."/>
            <person name="Yanf M."/>
            <person name="Daum C."/>
            <person name="Ng V."/>
            <person name="Clum A."/>
            <person name="Steindorff A."/>
            <person name="Ohm R."/>
            <person name="Martin F."/>
            <person name="Silar P."/>
            <person name="Natvig D."/>
            <person name="Lalanne C."/>
            <person name="Gautier V."/>
            <person name="Ament-Velasquez S.L."/>
            <person name="Kruys A."/>
            <person name="Hutchinson M.I."/>
            <person name="Powell A.J."/>
            <person name="Barry K."/>
            <person name="Miller A.N."/>
            <person name="Grigoriev I.V."/>
            <person name="Debuchy R."/>
            <person name="Gladieux P."/>
            <person name="Thoren M.H."/>
            <person name="Johannesson H."/>
        </authorList>
    </citation>
    <scope>NUCLEOTIDE SEQUENCE</scope>
    <source>
        <strain evidence="2">CBS 958.72</strain>
    </source>
</reference>
<dbReference type="Pfam" id="PF23397">
    <property type="entry name" value="DUF7104"/>
    <property type="match status" value="4"/>
</dbReference>
<dbReference type="PANTHER" id="PTHR24148">
    <property type="entry name" value="ANKYRIN REPEAT DOMAIN-CONTAINING PROTEIN 39 HOMOLOG-RELATED"/>
    <property type="match status" value="1"/>
</dbReference>
<evidence type="ECO:0000259" key="1">
    <source>
        <dbReference type="Pfam" id="PF06985"/>
    </source>
</evidence>
<dbReference type="AlphaFoldDB" id="A0AAE0MYM4"/>
<dbReference type="EMBL" id="JAULSN010000012">
    <property type="protein sequence ID" value="KAK3361148.1"/>
    <property type="molecule type" value="Genomic_DNA"/>
</dbReference>
<dbReference type="Gene3D" id="1.20.5.340">
    <property type="match status" value="1"/>
</dbReference>